<keyword evidence="7 11" id="KW-1133">Transmembrane helix</keyword>
<evidence type="ECO:0000256" key="4">
    <source>
        <dbReference type="ARBA" id="ARBA00022481"/>
    </source>
</evidence>
<dbReference type="InterPro" id="IPR045584">
    <property type="entry name" value="Pilin-like"/>
</dbReference>
<evidence type="ECO:0000256" key="1">
    <source>
        <dbReference type="ARBA" id="ARBA00004377"/>
    </source>
</evidence>
<accession>A0A1M2UVX9</accession>
<evidence type="ECO:0000256" key="11">
    <source>
        <dbReference type="SAM" id="Phobius"/>
    </source>
</evidence>
<evidence type="ECO:0000256" key="7">
    <source>
        <dbReference type="ARBA" id="ARBA00022989"/>
    </source>
</evidence>
<keyword evidence="4" id="KW-0488">Methylation</keyword>
<evidence type="ECO:0000256" key="9">
    <source>
        <dbReference type="ARBA" id="ARBA00025772"/>
    </source>
</evidence>
<organism evidence="13 14">
    <name type="scientific">Marinobacter nauticus</name>
    <name type="common">Marinobacter hydrocarbonoclasticus</name>
    <name type="synonym">Marinobacter aquaeolei</name>
    <dbReference type="NCBI Taxonomy" id="2743"/>
    <lineage>
        <taxon>Bacteria</taxon>
        <taxon>Pseudomonadati</taxon>
        <taxon>Pseudomonadota</taxon>
        <taxon>Gammaproteobacteria</taxon>
        <taxon>Pseudomonadales</taxon>
        <taxon>Marinobacteraceae</taxon>
        <taxon>Marinobacter</taxon>
    </lineage>
</organism>
<dbReference type="Pfam" id="PF12019">
    <property type="entry name" value="GspH"/>
    <property type="match status" value="1"/>
</dbReference>
<keyword evidence="3" id="KW-1003">Cell membrane</keyword>
<name>A0A1M2UVX9_MARNT</name>
<sequence length="164" mass="17201">MPLKQSEGFTIMELLTTLAVVGILAGIAVPSFYTTQQSMRVTADTNKFYGLIHYARSAASKTQKSVTLCPEDGQWAKGVYTTFGDCSGTPGSLPDRRTLTFDDQVVVDAAWSADGLTFMPSGAVTSSLAISPIRIGGTSPSVASRQVTLTATGTAKIERLGVGS</sequence>
<evidence type="ECO:0000256" key="6">
    <source>
        <dbReference type="ARBA" id="ARBA00022692"/>
    </source>
</evidence>
<protein>
    <recommendedName>
        <fullName evidence="2">Type II secretion system protein H</fullName>
    </recommendedName>
    <alternativeName>
        <fullName evidence="10">General secretion pathway protein H</fullName>
    </alternativeName>
</protein>
<evidence type="ECO:0000313" key="13">
    <source>
        <dbReference type="EMBL" id="OJS99501.1"/>
    </source>
</evidence>
<dbReference type="SUPFAM" id="SSF54523">
    <property type="entry name" value="Pili subunits"/>
    <property type="match status" value="1"/>
</dbReference>
<keyword evidence="8 11" id="KW-0472">Membrane</keyword>
<feature type="transmembrane region" description="Helical" evidence="11">
    <location>
        <begin position="12"/>
        <end position="33"/>
    </location>
</feature>
<evidence type="ECO:0000256" key="5">
    <source>
        <dbReference type="ARBA" id="ARBA00022519"/>
    </source>
</evidence>
<evidence type="ECO:0000256" key="8">
    <source>
        <dbReference type="ARBA" id="ARBA00023136"/>
    </source>
</evidence>
<keyword evidence="14" id="KW-1185">Reference proteome</keyword>
<gene>
    <name evidence="13" type="ORF">BEE62_05025</name>
</gene>
<dbReference type="InterPro" id="IPR022346">
    <property type="entry name" value="T2SS_GspH"/>
</dbReference>
<feature type="domain" description="General secretion pathway GspH" evidence="12">
    <location>
        <begin position="45"/>
        <end position="153"/>
    </location>
</feature>
<dbReference type="Proteomes" id="UP000183986">
    <property type="component" value="Unassembled WGS sequence"/>
</dbReference>
<comment type="subcellular location">
    <subcellularLocation>
        <location evidence="1">Cell inner membrane</location>
        <topology evidence="1">Single-pass membrane protein</topology>
    </subcellularLocation>
</comment>
<evidence type="ECO:0000256" key="3">
    <source>
        <dbReference type="ARBA" id="ARBA00022475"/>
    </source>
</evidence>
<dbReference type="InterPro" id="IPR012902">
    <property type="entry name" value="N_methyl_site"/>
</dbReference>
<dbReference type="GO" id="GO:0015627">
    <property type="term" value="C:type II protein secretion system complex"/>
    <property type="evidence" value="ECO:0007669"/>
    <property type="project" value="InterPro"/>
</dbReference>
<dbReference type="AlphaFoldDB" id="A0A1M2UVX9"/>
<evidence type="ECO:0000256" key="10">
    <source>
        <dbReference type="ARBA" id="ARBA00030775"/>
    </source>
</evidence>
<dbReference type="GO" id="GO:0015628">
    <property type="term" value="P:protein secretion by the type II secretion system"/>
    <property type="evidence" value="ECO:0007669"/>
    <property type="project" value="InterPro"/>
</dbReference>
<comment type="caution">
    <text evidence="13">The sequence shown here is derived from an EMBL/GenBank/DDBJ whole genome shotgun (WGS) entry which is preliminary data.</text>
</comment>
<keyword evidence="6 11" id="KW-0812">Transmembrane</keyword>
<evidence type="ECO:0000259" key="12">
    <source>
        <dbReference type="Pfam" id="PF12019"/>
    </source>
</evidence>
<dbReference type="EMBL" id="MPKY01000001">
    <property type="protein sequence ID" value="OJS99501.1"/>
    <property type="molecule type" value="Genomic_DNA"/>
</dbReference>
<evidence type="ECO:0000256" key="2">
    <source>
        <dbReference type="ARBA" id="ARBA00021549"/>
    </source>
</evidence>
<dbReference type="NCBIfam" id="TIGR02532">
    <property type="entry name" value="IV_pilin_GFxxxE"/>
    <property type="match status" value="1"/>
</dbReference>
<dbReference type="Gene3D" id="3.55.40.10">
    <property type="entry name" value="minor pseudopilin epsh domain"/>
    <property type="match status" value="1"/>
</dbReference>
<reference evidence="13" key="1">
    <citation type="submission" date="2016-11" db="EMBL/GenBank/DDBJ databases">
        <title>Draft Genome Sequence of Marinobacter hydrocarbonoclasticus strain STW2, a polyaromatic aromatic hydrocarbon degrading and denitrifying bacterium from rhizosphere of Seagrass Enhalus acodoides.</title>
        <authorList>
            <person name="Ling J."/>
            <person name="Dong J."/>
        </authorList>
    </citation>
    <scope>NUCLEOTIDE SEQUENCE [LARGE SCALE GENOMIC DNA]</scope>
    <source>
        <strain evidence="13">STW2</strain>
    </source>
</reference>
<keyword evidence="5" id="KW-0997">Cell inner membrane</keyword>
<dbReference type="GO" id="GO:0005886">
    <property type="term" value="C:plasma membrane"/>
    <property type="evidence" value="ECO:0007669"/>
    <property type="project" value="UniProtKB-SubCell"/>
</dbReference>
<proteinExistence type="inferred from homology"/>
<comment type="similarity">
    <text evidence="9">Belongs to the GSP H family.</text>
</comment>
<evidence type="ECO:0000313" key="14">
    <source>
        <dbReference type="Proteomes" id="UP000183986"/>
    </source>
</evidence>